<dbReference type="InterPro" id="IPR045338">
    <property type="entry name" value="DUF6535"/>
</dbReference>
<organism evidence="3 4">
    <name type="scientific">Armillaria gallica</name>
    <name type="common">Bulbous honey fungus</name>
    <name type="synonym">Armillaria bulbosa</name>
    <dbReference type="NCBI Taxonomy" id="47427"/>
    <lineage>
        <taxon>Eukaryota</taxon>
        <taxon>Fungi</taxon>
        <taxon>Dikarya</taxon>
        <taxon>Basidiomycota</taxon>
        <taxon>Agaricomycotina</taxon>
        <taxon>Agaricomycetes</taxon>
        <taxon>Agaricomycetidae</taxon>
        <taxon>Agaricales</taxon>
        <taxon>Marasmiineae</taxon>
        <taxon>Physalacriaceae</taxon>
        <taxon>Armillaria</taxon>
    </lineage>
</organism>
<sequence>MAVVRCLTVTSVHADDYEQRYPEVPPGSECGPMARIWRIFLDECQEFDAGRIEILRDSVDVLLVFAGLFSAAVTTFVAQMSQSLQTDYMRISASLLYESVSIQRAVASGVAVSSIPVSPLNPTTAFVASASDHWVNGLWFTSLSLSLITALVAVLAKQWMRQHMLASSGTPRDRARIRQFRYMGFEAWHVPVIIGILPSLLHISLAIFLVGLVVFLMALERPIAYVILTLTGGSCALYVITMFLPVFYPQCPYRMPLTDLVFIACKELLRWMLKERYMQPYPPSVRELELQSIESQSDSLDVQSLRWLYTMSSNPMVHSCVIQSIGGLRLASTPKSWKLLSREAESRRSSMSSYRNACSPTLIADILF</sequence>
<keyword evidence="1" id="KW-0812">Transmembrane</keyword>
<evidence type="ECO:0000313" key="3">
    <source>
        <dbReference type="EMBL" id="PBK85472.1"/>
    </source>
</evidence>
<evidence type="ECO:0000313" key="4">
    <source>
        <dbReference type="Proteomes" id="UP000217790"/>
    </source>
</evidence>
<keyword evidence="1" id="KW-1133">Transmembrane helix</keyword>
<feature type="transmembrane region" description="Helical" evidence="1">
    <location>
        <begin position="61"/>
        <end position="80"/>
    </location>
</feature>
<protein>
    <recommendedName>
        <fullName evidence="2">DUF6535 domain-containing protein</fullName>
    </recommendedName>
</protein>
<reference evidence="4" key="1">
    <citation type="journal article" date="2017" name="Nat. Ecol. Evol.">
        <title>Genome expansion and lineage-specific genetic innovations in the forest pathogenic fungi Armillaria.</title>
        <authorList>
            <person name="Sipos G."/>
            <person name="Prasanna A.N."/>
            <person name="Walter M.C."/>
            <person name="O'Connor E."/>
            <person name="Balint B."/>
            <person name="Krizsan K."/>
            <person name="Kiss B."/>
            <person name="Hess J."/>
            <person name="Varga T."/>
            <person name="Slot J."/>
            <person name="Riley R."/>
            <person name="Boka B."/>
            <person name="Rigling D."/>
            <person name="Barry K."/>
            <person name="Lee J."/>
            <person name="Mihaltcheva S."/>
            <person name="LaButti K."/>
            <person name="Lipzen A."/>
            <person name="Waldron R."/>
            <person name="Moloney N.M."/>
            <person name="Sperisen C."/>
            <person name="Kredics L."/>
            <person name="Vagvoelgyi C."/>
            <person name="Patrignani A."/>
            <person name="Fitzpatrick D."/>
            <person name="Nagy I."/>
            <person name="Doyle S."/>
            <person name="Anderson J.B."/>
            <person name="Grigoriev I.V."/>
            <person name="Gueldener U."/>
            <person name="Muensterkoetter M."/>
            <person name="Nagy L.G."/>
        </authorList>
    </citation>
    <scope>NUCLEOTIDE SEQUENCE [LARGE SCALE GENOMIC DNA]</scope>
    <source>
        <strain evidence="4">Ar21-2</strain>
    </source>
</reference>
<keyword evidence="4" id="KW-1185">Reference proteome</keyword>
<evidence type="ECO:0000259" key="2">
    <source>
        <dbReference type="Pfam" id="PF20153"/>
    </source>
</evidence>
<feature type="transmembrane region" description="Helical" evidence="1">
    <location>
        <begin position="223"/>
        <end position="248"/>
    </location>
</feature>
<accession>A0A2H3D218</accession>
<gene>
    <name evidence="3" type="ORF">ARMGADRAFT_941757</name>
</gene>
<feature type="domain" description="DUF6535" evidence="2">
    <location>
        <begin position="37"/>
        <end position="217"/>
    </location>
</feature>
<dbReference type="Proteomes" id="UP000217790">
    <property type="component" value="Unassembled WGS sequence"/>
</dbReference>
<name>A0A2H3D218_ARMGA</name>
<evidence type="ECO:0000256" key="1">
    <source>
        <dbReference type="SAM" id="Phobius"/>
    </source>
</evidence>
<feature type="transmembrane region" description="Helical" evidence="1">
    <location>
        <begin position="188"/>
        <end position="217"/>
    </location>
</feature>
<dbReference type="InParanoid" id="A0A2H3D218"/>
<dbReference type="AlphaFoldDB" id="A0A2H3D218"/>
<dbReference type="OrthoDB" id="3221808at2759"/>
<feature type="transmembrane region" description="Helical" evidence="1">
    <location>
        <begin position="137"/>
        <end position="156"/>
    </location>
</feature>
<keyword evidence="1" id="KW-0472">Membrane</keyword>
<dbReference type="Pfam" id="PF20153">
    <property type="entry name" value="DUF6535"/>
    <property type="match status" value="1"/>
</dbReference>
<proteinExistence type="predicted"/>
<dbReference type="EMBL" id="KZ293690">
    <property type="protein sequence ID" value="PBK85472.1"/>
    <property type="molecule type" value="Genomic_DNA"/>
</dbReference>